<feature type="region of interest" description="Disordered" evidence="5">
    <location>
        <begin position="1088"/>
        <end position="1298"/>
    </location>
</feature>
<feature type="transmembrane region" description="Helical" evidence="6">
    <location>
        <begin position="577"/>
        <end position="599"/>
    </location>
</feature>
<comment type="subcellular location">
    <subcellularLocation>
        <location evidence="1">Membrane</location>
        <topology evidence="1">Multi-pass membrane protein</topology>
    </subcellularLocation>
</comment>
<dbReference type="RefSeq" id="XP_038052467.1">
    <property type="nucleotide sequence ID" value="XM_038196539.1"/>
</dbReference>
<dbReference type="GO" id="GO:0016020">
    <property type="term" value="C:membrane"/>
    <property type="evidence" value="ECO:0007669"/>
    <property type="project" value="UniProtKB-SubCell"/>
</dbReference>
<dbReference type="Proteomes" id="UP000887568">
    <property type="component" value="Unplaced"/>
</dbReference>
<organism evidence="8 9">
    <name type="scientific">Patiria miniata</name>
    <name type="common">Bat star</name>
    <name type="synonym">Asterina miniata</name>
    <dbReference type="NCBI Taxonomy" id="46514"/>
    <lineage>
        <taxon>Eukaryota</taxon>
        <taxon>Metazoa</taxon>
        <taxon>Echinodermata</taxon>
        <taxon>Eleutherozoa</taxon>
        <taxon>Asterozoa</taxon>
        <taxon>Asteroidea</taxon>
        <taxon>Valvatacea</taxon>
        <taxon>Valvatida</taxon>
        <taxon>Asterinidae</taxon>
        <taxon>Patiria</taxon>
    </lineage>
</organism>
<evidence type="ECO:0000256" key="4">
    <source>
        <dbReference type="ARBA" id="ARBA00023136"/>
    </source>
</evidence>
<evidence type="ECO:0000259" key="7">
    <source>
        <dbReference type="PROSITE" id="PS50261"/>
    </source>
</evidence>
<dbReference type="SUPFAM" id="SSF81321">
    <property type="entry name" value="Family A G protein-coupled receptor-like"/>
    <property type="match status" value="1"/>
</dbReference>
<dbReference type="PROSITE" id="PS50261">
    <property type="entry name" value="G_PROTEIN_RECEP_F2_4"/>
    <property type="match status" value="1"/>
</dbReference>
<feature type="transmembrane region" description="Helical" evidence="6">
    <location>
        <begin position="611"/>
        <end position="628"/>
    </location>
</feature>
<feature type="region of interest" description="Disordered" evidence="5">
    <location>
        <begin position="972"/>
        <end position="1074"/>
    </location>
</feature>
<feature type="transmembrane region" description="Helical" evidence="6">
    <location>
        <begin position="788"/>
        <end position="809"/>
    </location>
</feature>
<feature type="region of interest" description="Disordered" evidence="5">
    <location>
        <begin position="888"/>
        <end position="914"/>
    </location>
</feature>
<evidence type="ECO:0000256" key="5">
    <source>
        <dbReference type="SAM" id="MobiDB-lite"/>
    </source>
</evidence>
<proteinExistence type="predicted"/>
<dbReference type="InterPro" id="IPR053231">
    <property type="entry name" value="GPCR_LN-TM7"/>
</dbReference>
<accession>A0A913ZKZ0</accession>
<dbReference type="GO" id="GO:0007166">
    <property type="term" value="P:cell surface receptor signaling pathway"/>
    <property type="evidence" value="ECO:0007669"/>
    <property type="project" value="InterPro"/>
</dbReference>
<feature type="compositionally biased region" description="Pro residues" evidence="5">
    <location>
        <begin position="1288"/>
        <end position="1298"/>
    </location>
</feature>
<dbReference type="GeneID" id="119725179"/>
<evidence type="ECO:0000256" key="1">
    <source>
        <dbReference type="ARBA" id="ARBA00004141"/>
    </source>
</evidence>
<feature type="transmembrane region" description="Helical" evidence="6">
    <location>
        <begin position="815"/>
        <end position="836"/>
    </location>
</feature>
<evidence type="ECO:0000256" key="3">
    <source>
        <dbReference type="ARBA" id="ARBA00022989"/>
    </source>
</evidence>
<reference evidence="8" key="1">
    <citation type="submission" date="2022-11" db="UniProtKB">
        <authorList>
            <consortium name="EnsemblMetazoa"/>
        </authorList>
    </citation>
    <scope>IDENTIFICATION</scope>
</reference>
<dbReference type="Pfam" id="PF00002">
    <property type="entry name" value="7tm_2"/>
    <property type="match status" value="1"/>
</dbReference>
<dbReference type="Gene3D" id="1.20.1070.10">
    <property type="entry name" value="Rhodopsin 7-helix transmembrane proteins"/>
    <property type="match status" value="1"/>
</dbReference>
<evidence type="ECO:0000313" key="9">
    <source>
        <dbReference type="Proteomes" id="UP000887568"/>
    </source>
</evidence>
<name>A0A913ZKZ0_PATMI</name>
<keyword evidence="4 6" id="KW-0472">Membrane</keyword>
<evidence type="ECO:0000313" key="8">
    <source>
        <dbReference type="EnsemblMetazoa" id="XP_038052467.1"/>
    </source>
</evidence>
<feature type="transmembrane region" description="Helical" evidence="6">
    <location>
        <begin position="691"/>
        <end position="720"/>
    </location>
</feature>
<keyword evidence="3 6" id="KW-1133">Transmembrane helix</keyword>
<protein>
    <recommendedName>
        <fullName evidence="7">G-protein coupled receptors family 2 profile 2 domain-containing protein</fullName>
    </recommendedName>
</protein>
<dbReference type="CDD" id="cd15039">
    <property type="entry name" value="7tmB3_Methuselah-like"/>
    <property type="match status" value="1"/>
</dbReference>
<dbReference type="InterPro" id="IPR017981">
    <property type="entry name" value="GPCR_2-like_7TM"/>
</dbReference>
<dbReference type="InterPro" id="IPR000832">
    <property type="entry name" value="GPCR_2_secretin-like"/>
</dbReference>
<dbReference type="PANTHER" id="PTHR45902:SF1">
    <property type="entry name" value="LATROPHILIN RECEPTOR-LIKE PROTEIN A"/>
    <property type="match status" value="1"/>
</dbReference>
<dbReference type="EnsemblMetazoa" id="XM_038196539.1">
    <property type="protein sequence ID" value="XP_038052467.1"/>
    <property type="gene ID" value="LOC119725179"/>
</dbReference>
<feature type="compositionally biased region" description="Pro residues" evidence="5">
    <location>
        <begin position="1050"/>
        <end position="1061"/>
    </location>
</feature>
<dbReference type="OMA" id="WAIRSSH"/>
<sequence>MLSLCPKVTDASHTNRIVHQNCETRTNDNPSTRIPVTDTNGVTFRNVYCALCHGRPTNKLVPWTLNATCEKSVINRLQNTSRATYQRIVWNNCSHSFQLPSVLSSNAVTRRPCLPSLLRDCGSDGSMSTHIAEACRSFTAVVCSKQSHLLYRNPACYAMCELSDGRYTLTCPSKSSFIFEQYAVAMPHSTVVSRFPNIFNRREEPDRGEGPVLTPLSIIFDFGPDNSDGQEVVCEDGDLYDSTTQECLSPSCRQGFIFMASEGKCEPINSLIVDTTSERFHCLDRHYQMRSNFSLQVTVETANMTRRNISTSQNESSVRIIERSIQDSLRVMYEERQDVTAGLYFTTPHLNASATVFKITFQKREGNERLTFNDTGNDDADFWRSLVDSMVEDIEKWLLASSDTGGRSCGIETVQIVQQCGGDVMTDFSQIENCQETLWLPLDEDATTTTTDNQTILIFDETTGSWFNVSSYSLRIGFQQEGTHPNRSSTEIGLCRESALTFTCPTVELQESQFSPVEDIDISDSHPNGSLVYIETGEVLSPDEFVRMNEGRIKVCSSLLANGTGQSPFFNFTHAQAILSTVGLCISVFAGTITLITYVTFPSLHSRTRKAIMGMVASLIAAQLLLLTSGRAAANKEACTAVAVAGHFLWMASLTWTNVLAFLLWHTFAASKPAPSGGQVPFMSKTSLLGIAYALGIPLAVVIPCLVIHFCSCTEIGVIYSTSRACWVTSGLVNLVAFGVPMALFLVINIVLFARTVWAIRSSHRRSEKQLHKKREKKLRRTRRELMIYIRIASLMGFTWVFGFVSSAFPKVQALSYIFILLNSLQGLFIFLSFTFNSQVKVMWQKKLSPVGSSIWSKTSLATSKLSKSSVTASSVSAGVAASESMEMSSSPACEVSTNHSDDGHKGQSKQAGRLKSSLSGFWAKKHGHEGHQSEDYEDKTKYQDGPVDVDECNNLQMKAAKLKARPSGIWVRHLPPSRQDPKSKVAEPKNRYGDGITRMSDIETAKGIPHGKPLPPKHPNPQQSTDVETLRGILNRGISEDLDMKAPSRPKPLPPIPPSKPQQQPEVLPGTNMMVPHVSCQGVAASRENNRCRSEGPFCGKPLPPTPPSKPQHQAEDLQGSKMVVPQNKCSGMVASCEDVSGPSGEGPSCGKPQPPVPRPKPQHQVSSPDLSASQKDDQDIFGIEVLSPGKPLPPPKPQNQIKDLSGPGDNVEVSQVSSLVMATSQGDTQDILESEGPSCGKPVPPRPKLKKTGHPVGLENLCNTPPGLASQDIQDQDLSEDHPPRKPTLPPKPTLG</sequence>
<dbReference type="PANTHER" id="PTHR45902">
    <property type="entry name" value="LATROPHILIN RECEPTOR-LIKE PROTEIN A"/>
    <property type="match status" value="1"/>
</dbReference>
<evidence type="ECO:0000256" key="2">
    <source>
        <dbReference type="ARBA" id="ARBA00022692"/>
    </source>
</evidence>
<feature type="compositionally biased region" description="Basic and acidic residues" evidence="5">
    <location>
        <begin position="980"/>
        <end position="993"/>
    </location>
</feature>
<dbReference type="OrthoDB" id="6339480at2759"/>
<keyword evidence="2 6" id="KW-0812">Transmembrane</keyword>
<dbReference type="GO" id="GO:0004930">
    <property type="term" value="F:G protein-coupled receptor activity"/>
    <property type="evidence" value="ECO:0007669"/>
    <property type="project" value="InterPro"/>
</dbReference>
<feature type="compositionally biased region" description="Polar residues" evidence="5">
    <location>
        <begin position="1214"/>
        <end position="1230"/>
    </location>
</feature>
<feature type="transmembrane region" description="Helical" evidence="6">
    <location>
        <begin position="732"/>
        <end position="758"/>
    </location>
</feature>
<evidence type="ECO:0000256" key="6">
    <source>
        <dbReference type="SAM" id="Phobius"/>
    </source>
</evidence>
<feature type="transmembrane region" description="Helical" evidence="6">
    <location>
        <begin position="648"/>
        <end position="670"/>
    </location>
</feature>
<feature type="domain" description="G-protein coupled receptors family 2 profile 2" evidence="7">
    <location>
        <begin position="576"/>
        <end position="838"/>
    </location>
</feature>
<keyword evidence="9" id="KW-1185">Reference proteome</keyword>